<dbReference type="InterPro" id="IPR043428">
    <property type="entry name" value="LivM-like"/>
</dbReference>
<organism evidence="8 9">
    <name type="scientific">Geodermatophilus aquaeductus</name>
    <dbReference type="NCBI Taxonomy" id="1564161"/>
    <lineage>
        <taxon>Bacteria</taxon>
        <taxon>Bacillati</taxon>
        <taxon>Actinomycetota</taxon>
        <taxon>Actinomycetes</taxon>
        <taxon>Geodermatophilales</taxon>
        <taxon>Geodermatophilaceae</taxon>
        <taxon>Geodermatophilus</taxon>
    </lineage>
</organism>
<evidence type="ECO:0000313" key="9">
    <source>
        <dbReference type="Proteomes" id="UP000317484"/>
    </source>
</evidence>
<feature type="compositionally biased region" description="Low complexity" evidence="6">
    <location>
        <begin position="7"/>
        <end position="20"/>
    </location>
</feature>
<dbReference type="PANTHER" id="PTHR30482">
    <property type="entry name" value="HIGH-AFFINITY BRANCHED-CHAIN AMINO ACID TRANSPORT SYSTEM PERMEASE"/>
    <property type="match status" value="1"/>
</dbReference>
<dbReference type="Proteomes" id="UP000317484">
    <property type="component" value="Unassembled WGS sequence"/>
</dbReference>
<feature type="transmembrane region" description="Helical" evidence="7">
    <location>
        <begin position="119"/>
        <end position="140"/>
    </location>
</feature>
<feature type="compositionally biased region" description="Pro residues" evidence="6">
    <location>
        <begin position="403"/>
        <end position="416"/>
    </location>
</feature>
<feature type="transmembrane region" description="Helical" evidence="7">
    <location>
        <begin position="348"/>
        <end position="371"/>
    </location>
</feature>
<dbReference type="CDD" id="cd06581">
    <property type="entry name" value="TM_PBP1_LivM_like"/>
    <property type="match status" value="1"/>
</dbReference>
<dbReference type="InterPro" id="IPR001851">
    <property type="entry name" value="ABC_transp_permease"/>
</dbReference>
<dbReference type="EMBL" id="FXTJ01000004">
    <property type="protein sequence ID" value="SMO79156.1"/>
    <property type="molecule type" value="Genomic_DNA"/>
</dbReference>
<feature type="transmembrane region" description="Helical" evidence="7">
    <location>
        <begin position="260"/>
        <end position="280"/>
    </location>
</feature>
<dbReference type="GO" id="GO:0015658">
    <property type="term" value="F:branched-chain amino acid transmembrane transporter activity"/>
    <property type="evidence" value="ECO:0007669"/>
    <property type="project" value="InterPro"/>
</dbReference>
<feature type="transmembrane region" description="Helical" evidence="7">
    <location>
        <begin position="81"/>
        <end position="99"/>
    </location>
</feature>
<name>A0A521E5C9_9ACTN</name>
<feature type="transmembrane region" description="Helical" evidence="7">
    <location>
        <begin position="147"/>
        <end position="167"/>
    </location>
</feature>
<evidence type="ECO:0000256" key="3">
    <source>
        <dbReference type="ARBA" id="ARBA00022692"/>
    </source>
</evidence>
<dbReference type="Pfam" id="PF02653">
    <property type="entry name" value="BPD_transp_2"/>
    <property type="match status" value="1"/>
</dbReference>
<keyword evidence="3 7" id="KW-0812">Transmembrane</keyword>
<feature type="transmembrane region" description="Helical" evidence="7">
    <location>
        <begin position="311"/>
        <end position="328"/>
    </location>
</feature>
<evidence type="ECO:0000256" key="6">
    <source>
        <dbReference type="SAM" id="MobiDB-lite"/>
    </source>
</evidence>
<protein>
    <submittedName>
        <fullName evidence="8">Amino acid/amide ABC transporter membrane protein 2, HAAT family</fullName>
    </submittedName>
</protein>
<comment type="subcellular location">
    <subcellularLocation>
        <location evidence="1">Cell membrane</location>
        <topology evidence="1">Multi-pass membrane protein</topology>
    </subcellularLocation>
</comment>
<evidence type="ECO:0000256" key="1">
    <source>
        <dbReference type="ARBA" id="ARBA00004651"/>
    </source>
</evidence>
<feature type="compositionally biased region" description="Low complexity" evidence="6">
    <location>
        <begin position="383"/>
        <end position="402"/>
    </location>
</feature>
<feature type="transmembrane region" description="Helical" evidence="7">
    <location>
        <begin position="209"/>
        <end position="228"/>
    </location>
</feature>
<keyword evidence="2" id="KW-1003">Cell membrane</keyword>
<feature type="region of interest" description="Disordered" evidence="6">
    <location>
        <begin position="379"/>
        <end position="424"/>
    </location>
</feature>
<evidence type="ECO:0000256" key="2">
    <source>
        <dbReference type="ARBA" id="ARBA00022475"/>
    </source>
</evidence>
<keyword evidence="9" id="KW-1185">Reference proteome</keyword>
<evidence type="ECO:0000256" key="7">
    <source>
        <dbReference type="SAM" id="Phobius"/>
    </source>
</evidence>
<feature type="transmembrane region" description="Helical" evidence="7">
    <location>
        <begin position="286"/>
        <end position="304"/>
    </location>
</feature>
<proteinExistence type="predicted"/>
<dbReference type="AlphaFoldDB" id="A0A521E5C9"/>
<evidence type="ECO:0000313" key="8">
    <source>
        <dbReference type="EMBL" id="SMO79156.1"/>
    </source>
</evidence>
<sequence length="424" mass="43588">MSDTLSAPAGATRRTPAANGTAARRSPARFLKPLVLLALLVVLLVLPLYVEEFWLRTGFAVAGAIVGAIGLNLLVGTTGQLSLAHAFFLAVGAVSYTFVSGESGGLGTRAALRGLELPPIVGLVVGVLLAGLAGLVFSPIAARLRGIYLGVASLGLVFIGVHVLNTWTPVTGGFNGRSVPEFSLFGFSFGNDDPQLFVLGVPFREAERLWYLGIVLALAAYLFARNLLRSRPGRALQTLRDSEVAASVMGVNVQAYKARVFLVSSMYAGLSGVMYALSIGSIAPESFGLTVSILFLAMIVLGGLGSVAGAAWGAAFVTALPLVFQQFADVLPLVSAPGEGGVAAGIAARYLFGLAIILVVLFEPGGLAGIANRFRHRGRRSARSPARGAPGAPADPASGTTDPAPPGAPSDPPSDPPSRGSSSR</sequence>
<accession>A0A521E5C9</accession>
<feature type="transmembrane region" description="Helical" evidence="7">
    <location>
        <begin position="30"/>
        <end position="49"/>
    </location>
</feature>
<gene>
    <name evidence="8" type="ORF">SAMN06273567_104256</name>
</gene>
<evidence type="ECO:0000256" key="4">
    <source>
        <dbReference type="ARBA" id="ARBA00022989"/>
    </source>
</evidence>
<keyword evidence="5 7" id="KW-0472">Membrane</keyword>
<dbReference type="RefSeq" id="WP_142458849.1">
    <property type="nucleotide sequence ID" value="NZ_FXTJ01000004.1"/>
</dbReference>
<feature type="region of interest" description="Disordered" evidence="6">
    <location>
        <begin position="1"/>
        <end position="20"/>
    </location>
</feature>
<dbReference type="GO" id="GO:0005886">
    <property type="term" value="C:plasma membrane"/>
    <property type="evidence" value="ECO:0007669"/>
    <property type="project" value="UniProtKB-SubCell"/>
</dbReference>
<keyword evidence="4 7" id="KW-1133">Transmembrane helix</keyword>
<dbReference type="PANTHER" id="PTHR30482:SF5">
    <property type="entry name" value="ABC TRANSPORTER PERMEASE PROTEIN"/>
    <property type="match status" value="1"/>
</dbReference>
<evidence type="ECO:0000256" key="5">
    <source>
        <dbReference type="ARBA" id="ARBA00023136"/>
    </source>
</evidence>
<feature type="transmembrane region" description="Helical" evidence="7">
    <location>
        <begin position="55"/>
        <end position="74"/>
    </location>
</feature>
<reference evidence="8 9" key="1">
    <citation type="submission" date="2017-05" db="EMBL/GenBank/DDBJ databases">
        <authorList>
            <person name="Varghese N."/>
            <person name="Submissions S."/>
        </authorList>
    </citation>
    <scope>NUCLEOTIDE SEQUENCE [LARGE SCALE GENOMIC DNA]</scope>
    <source>
        <strain evidence="8 9">DSM 46834</strain>
    </source>
</reference>